<dbReference type="FunFam" id="3.30.70.270:FF:000020">
    <property type="entry name" value="Transposon Tf2-6 polyprotein-like Protein"/>
    <property type="match status" value="1"/>
</dbReference>
<sequence>HEHLVHIKQIFDKFKMFNLKIQLDKSEFLCKEVAFLGHVITPEGIRPNPAKIKAVQKYPLPKTRKEIKSFLGLVGYYRRFVQNFAKIVSPFTRCLKKGTNLDYNDAQYQETFAKCKQILTNAPVLAYPDFEKTFHSNSPIERVHSTLLEKIRTIKLNNSNESPRNIMITAVLIYNQSIHSATGYTPFTLLYGPYENLNAHELDLDLTIYKAYNNRRKQELMPFYEQIYQKQLEKGKRNIEKQNRNKEDPVEINEPIVYFKKPKIRKADPCYAKVNVTSIRRNKI</sequence>
<dbReference type="PANTHER" id="PTHR37984">
    <property type="entry name" value="PROTEIN CBG26694"/>
    <property type="match status" value="1"/>
</dbReference>
<protein>
    <recommendedName>
        <fullName evidence="1">RNA-directed DNA polymerase</fullName>
        <ecNumber evidence="1">2.7.7.49</ecNumber>
    </recommendedName>
</protein>
<accession>V5GJS4</accession>
<dbReference type="AlphaFoldDB" id="V5GJS4"/>
<organism evidence="2">
    <name type="scientific">Anoplophora glabripennis</name>
    <name type="common">Asian longhorn beetle</name>
    <name type="synonym">Anoplophora nobilis</name>
    <dbReference type="NCBI Taxonomy" id="217634"/>
    <lineage>
        <taxon>Eukaryota</taxon>
        <taxon>Metazoa</taxon>
        <taxon>Ecdysozoa</taxon>
        <taxon>Arthropoda</taxon>
        <taxon>Hexapoda</taxon>
        <taxon>Insecta</taxon>
        <taxon>Pterygota</taxon>
        <taxon>Neoptera</taxon>
        <taxon>Endopterygota</taxon>
        <taxon>Coleoptera</taxon>
        <taxon>Polyphaga</taxon>
        <taxon>Cucujiformia</taxon>
        <taxon>Chrysomeloidea</taxon>
        <taxon>Cerambycidae</taxon>
        <taxon>Lamiinae</taxon>
        <taxon>Lamiini</taxon>
        <taxon>Anoplophora</taxon>
    </lineage>
</organism>
<proteinExistence type="predicted"/>
<dbReference type="EMBL" id="GALX01007788">
    <property type="protein sequence ID" value="JAB60678.1"/>
    <property type="molecule type" value="Transcribed_RNA"/>
</dbReference>
<evidence type="ECO:0000256" key="1">
    <source>
        <dbReference type="ARBA" id="ARBA00012493"/>
    </source>
</evidence>
<dbReference type="EC" id="2.7.7.49" evidence="1"/>
<dbReference type="Gene3D" id="3.30.420.10">
    <property type="entry name" value="Ribonuclease H-like superfamily/Ribonuclease H"/>
    <property type="match status" value="1"/>
</dbReference>
<dbReference type="InterPro" id="IPR050951">
    <property type="entry name" value="Retrovirus_Pol_polyprotein"/>
</dbReference>
<dbReference type="GO" id="GO:0003676">
    <property type="term" value="F:nucleic acid binding"/>
    <property type="evidence" value="ECO:0007669"/>
    <property type="project" value="InterPro"/>
</dbReference>
<feature type="non-terminal residue" evidence="2">
    <location>
        <position position="284"/>
    </location>
</feature>
<dbReference type="GO" id="GO:0042575">
    <property type="term" value="C:DNA polymerase complex"/>
    <property type="evidence" value="ECO:0007669"/>
    <property type="project" value="UniProtKB-ARBA"/>
</dbReference>
<dbReference type="InterPro" id="IPR012337">
    <property type="entry name" value="RNaseH-like_sf"/>
</dbReference>
<gene>
    <name evidence="2" type="primary">POL3</name>
</gene>
<reference evidence="2" key="1">
    <citation type="submission" date="2013-07" db="EMBL/GenBank/DDBJ databases">
        <title>Midgut Transcriptome Profiling of Anoplphora glabripennis, a Lignocellulose Degrading, Wood-Boring Cerambycid.</title>
        <authorList>
            <person name="Scully E.D."/>
            <person name="Hoover K."/>
            <person name="Carlson J.E."/>
            <person name="Tien M."/>
            <person name="Geib S.M."/>
        </authorList>
    </citation>
    <scope>NUCLEOTIDE SEQUENCE</scope>
</reference>
<dbReference type="PANTHER" id="PTHR37984:SF5">
    <property type="entry name" value="PROTEIN NYNRIN-LIKE"/>
    <property type="match status" value="1"/>
</dbReference>
<feature type="non-terminal residue" evidence="2">
    <location>
        <position position="1"/>
    </location>
</feature>
<dbReference type="SUPFAM" id="SSF53098">
    <property type="entry name" value="Ribonuclease H-like"/>
    <property type="match status" value="1"/>
</dbReference>
<dbReference type="Gene3D" id="3.30.70.270">
    <property type="match status" value="2"/>
</dbReference>
<name>V5GJS4_ANOGL</name>
<evidence type="ECO:0000313" key="2">
    <source>
        <dbReference type="EMBL" id="JAB60678.1"/>
    </source>
</evidence>
<dbReference type="SUPFAM" id="SSF56672">
    <property type="entry name" value="DNA/RNA polymerases"/>
    <property type="match status" value="1"/>
</dbReference>
<dbReference type="InterPro" id="IPR043502">
    <property type="entry name" value="DNA/RNA_pol_sf"/>
</dbReference>
<dbReference type="InterPro" id="IPR036397">
    <property type="entry name" value="RNaseH_sf"/>
</dbReference>
<dbReference type="InterPro" id="IPR043128">
    <property type="entry name" value="Rev_trsase/Diguanyl_cyclase"/>
</dbReference>
<dbReference type="GO" id="GO:0003964">
    <property type="term" value="F:RNA-directed DNA polymerase activity"/>
    <property type="evidence" value="ECO:0007669"/>
    <property type="project" value="UniProtKB-EC"/>
</dbReference>